<sequence>MSRPRHSSTCALSAAGGHHAGLLLRILPKQCTQLLIIQGMSELLGAFAELCRLFFAAFMNGLRRAAVGGKYFW</sequence>
<accession>A0A836KBI6</accession>
<protein>
    <submittedName>
        <fullName evidence="1">Uncharacterized protein</fullName>
    </submittedName>
</protein>
<name>A0A836KBI6_9TRYP</name>
<dbReference type="Proteomes" id="UP000674143">
    <property type="component" value="Unassembled WGS sequence"/>
</dbReference>
<proteinExistence type="predicted"/>
<organism evidence="1 2">
    <name type="scientific">Leishmania orientalis</name>
    <dbReference type="NCBI Taxonomy" id="2249476"/>
    <lineage>
        <taxon>Eukaryota</taxon>
        <taxon>Discoba</taxon>
        <taxon>Euglenozoa</taxon>
        <taxon>Kinetoplastea</taxon>
        <taxon>Metakinetoplastina</taxon>
        <taxon>Trypanosomatida</taxon>
        <taxon>Trypanosomatidae</taxon>
        <taxon>Leishmaniinae</taxon>
        <taxon>Leishmania</taxon>
    </lineage>
</organism>
<keyword evidence="2" id="KW-1185">Reference proteome</keyword>
<comment type="caution">
    <text evidence="1">The sequence shown here is derived from an EMBL/GenBank/DDBJ whole genome shotgun (WGS) entry which is preliminary data.</text>
</comment>
<gene>
    <name evidence="1" type="ORF">LSCM4_00206</name>
</gene>
<dbReference type="KEGG" id="loi:92356229"/>
<evidence type="ECO:0000313" key="1">
    <source>
        <dbReference type="EMBL" id="KAG5464765.1"/>
    </source>
</evidence>
<reference evidence="2" key="1">
    <citation type="journal article" date="2021" name="Microbiol. Resour. Announc.">
        <title>LGAAP: Leishmaniinae Genome Assembly and Annotation Pipeline.</title>
        <authorList>
            <person name="Almutairi H."/>
            <person name="Urbaniak M.D."/>
            <person name="Bates M.D."/>
            <person name="Jariyapan N."/>
            <person name="Kwakye-Nuako G."/>
            <person name="Thomaz-Soccol V."/>
            <person name="Al-Salem W.S."/>
            <person name="Dillon R.J."/>
            <person name="Bates P.A."/>
            <person name="Gatherer D."/>
        </authorList>
    </citation>
    <scope>NUCLEOTIDE SEQUENCE [LARGE SCALE GENOMIC DNA]</scope>
</reference>
<evidence type="ECO:0000313" key="2">
    <source>
        <dbReference type="Proteomes" id="UP000674143"/>
    </source>
</evidence>
<dbReference type="EMBL" id="JAFHLR010000036">
    <property type="protein sequence ID" value="KAG5464765.1"/>
    <property type="molecule type" value="Genomic_DNA"/>
</dbReference>
<reference evidence="2" key="2">
    <citation type="journal article" date="2021" name="Sci. Data">
        <title>Chromosome-scale genome sequencing, assembly and annotation of six genomes from subfamily Leishmaniinae.</title>
        <authorList>
            <person name="Almutairi H."/>
            <person name="Urbaniak M.D."/>
            <person name="Bates M.D."/>
            <person name="Jariyapan N."/>
            <person name="Kwakye-Nuako G."/>
            <person name="Thomaz Soccol V."/>
            <person name="Al-Salem W.S."/>
            <person name="Dillon R.J."/>
            <person name="Bates P.A."/>
            <person name="Gatherer D."/>
        </authorList>
    </citation>
    <scope>NUCLEOTIDE SEQUENCE [LARGE SCALE GENOMIC DNA]</scope>
</reference>
<dbReference type="RefSeq" id="XP_067058396.1">
    <property type="nucleotide sequence ID" value="XM_067202295.1"/>
</dbReference>
<dbReference type="AlphaFoldDB" id="A0A836KBI6"/>
<dbReference type="GeneID" id="92356229"/>